<evidence type="ECO:0000313" key="2">
    <source>
        <dbReference type="EMBL" id="KAL0109578.1"/>
    </source>
</evidence>
<dbReference type="EMBL" id="JADYXP020000015">
    <property type="protein sequence ID" value="KAL0109578.1"/>
    <property type="molecule type" value="Genomic_DNA"/>
</dbReference>
<feature type="compositionally biased region" description="Basic and acidic residues" evidence="1">
    <location>
        <begin position="1"/>
        <end position="15"/>
    </location>
</feature>
<comment type="caution">
    <text evidence="2">The sequence shown here is derived from an EMBL/GenBank/DDBJ whole genome shotgun (WGS) entry which is preliminary data.</text>
</comment>
<reference evidence="2 3" key="1">
    <citation type="submission" date="2023-03" db="EMBL/GenBank/DDBJ databases">
        <title>High recombination rates correlate with genetic variation in Cardiocondyla obscurior ants.</title>
        <authorList>
            <person name="Errbii M."/>
        </authorList>
    </citation>
    <scope>NUCLEOTIDE SEQUENCE [LARGE SCALE GENOMIC DNA]</scope>
    <source>
        <strain evidence="2">Alpha-2009</strain>
        <tissue evidence="2">Whole body</tissue>
    </source>
</reference>
<evidence type="ECO:0000313" key="3">
    <source>
        <dbReference type="Proteomes" id="UP001430953"/>
    </source>
</evidence>
<gene>
    <name evidence="2" type="ORF">PUN28_014556</name>
</gene>
<dbReference type="Proteomes" id="UP001430953">
    <property type="component" value="Unassembled WGS sequence"/>
</dbReference>
<feature type="compositionally biased region" description="Low complexity" evidence="1">
    <location>
        <begin position="19"/>
        <end position="28"/>
    </location>
</feature>
<dbReference type="AlphaFoldDB" id="A0AAW2F208"/>
<proteinExistence type="predicted"/>
<feature type="region of interest" description="Disordered" evidence="1">
    <location>
        <begin position="49"/>
        <end position="85"/>
    </location>
</feature>
<organism evidence="2 3">
    <name type="scientific">Cardiocondyla obscurior</name>
    <dbReference type="NCBI Taxonomy" id="286306"/>
    <lineage>
        <taxon>Eukaryota</taxon>
        <taxon>Metazoa</taxon>
        <taxon>Ecdysozoa</taxon>
        <taxon>Arthropoda</taxon>
        <taxon>Hexapoda</taxon>
        <taxon>Insecta</taxon>
        <taxon>Pterygota</taxon>
        <taxon>Neoptera</taxon>
        <taxon>Endopterygota</taxon>
        <taxon>Hymenoptera</taxon>
        <taxon>Apocrita</taxon>
        <taxon>Aculeata</taxon>
        <taxon>Formicoidea</taxon>
        <taxon>Formicidae</taxon>
        <taxon>Myrmicinae</taxon>
        <taxon>Cardiocondyla</taxon>
    </lineage>
</organism>
<feature type="region of interest" description="Disordered" evidence="1">
    <location>
        <begin position="1"/>
        <end position="29"/>
    </location>
</feature>
<name>A0AAW2F208_9HYME</name>
<sequence>MWMSGRDRRETKESDAAVTIGGTTTTTTARSSTGCCRVIAAGYVLLADEGCSPTDRGGPSSPERGYDRGIAEIIQDDERSDKLSA</sequence>
<evidence type="ECO:0000256" key="1">
    <source>
        <dbReference type="SAM" id="MobiDB-lite"/>
    </source>
</evidence>
<keyword evidence="3" id="KW-1185">Reference proteome</keyword>
<feature type="compositionally biased region" description="Basic and acidic residues" evidence="1">
    <location>
        <begin position="64"/>
        <end position="85"/>
    </location>
</feature>
<accession>A0AAW2F208</accession>
<protein>
    <submittedName>
        <fullName evidence="2">Uncharacterized protein</fullName>
    </submittedName>
</protein>